<keyword evidence="3 6" id="KW-0812">Transmembrane</keyword>
<dbReference type="EMBL" id="BBSA01000004">
    <property type="protein sequence ID" value="GAM61781.1"/>
    <property type="molecule type" value="Genomic_DNA"/>
</dbReference>
<dbReference type="InterPro" id="IPR002549">
    <property type="entry name" value="AI-2E-like"/>
</dbReference>
<dbReference type="AlphaFoldDB" id="A0A0B8P691"/>
<protein>
    <submittedName>
        <fullName evidence="7">Permease</fullName>
    </submittedName>
</protein>
<feature type="transmembrane region" description="Helical" evidence="6">
    <location>
        <begin position="12"/>
        <end position="39"/>
    </location>
</feature>
<dbReference type="Proteomes" id="UP000031670">
    <property type="component" value="Unassembled WGS sequence"/>
</dbReference>
<keyword evidence="5 6" id="KW-0472">Membrane</keyword>
<comment type="similarity">
    <text evidence="2">Belongs to the autoinducer-2 exporter (AI-2E) (TC 2.A.86) family.</text>
</comment>
<sequence length="74" mass="8188">MWLSGFPGLFWGTMMGFASFIPVIGTALIWVPACIYLLFIGETGWAIFLLVWSVAIVALSITSYVRSLCKVVRV</sequence>
<evidence type="ECO:0000256" key="1">
    <source>
        <dbReference type="ARBA" id="ARBA00004141"/>
    </source>
</evidence>
<evidence type="ECO:0000256" key="3">
    <source>
        <dbReference type="ARBA" id="ARBA00022692"/>
    </source>
</evidence>
<evidence type="ECO:0000256" key="6">
    <source>
        <dbReference type="SAM" id="Phobius"/>
    </source>
</evidence>
<evidence type="ECO:0000256" key="2">
    <source>
        <dbReference type="ARBA" id="ARBA00009773"/>
    </source>
</evidence>
<reference evidence="7 8" key="1">
    <citation type="submission" date="2015-01" db="EMBL/GenBank/DDBJ databases">
        <title>Vibrio sp. C5 JCM 19232 whole genome shotgun sequence.</title>
        <authorList>
            <person name="Sawabe T."/>
            <person name="Meirelles P."/>
            <person name="Feng G."/>
            <person name="Sayaka M."/>
            <person name="Hattori M."/>
            <person name="Ohkuma M."/>
        </authorList>
    </citation>
    <scope>NUCLEOTIDE SEQUENCE [LARGE SCALE GENOMIC DNA]</scope>
    <source>
        <strain evidence="7 8">JCM19232</strain>
    </source>
</reference>
<gene>
    <name evidence="7" type="ORF">JCM19232_6086</name>
</gene>
<keyword evidence="4 6" id="KW-1133">Transmembrane helix</keyword>
<proteinExistence type="inferred from homology"/>
<evidence type="ECO:0000313" key="8">
    <source>
        <dbReference type="Proteomes" id="UP000031670"/>
    </source>
</evidence>
<reference evidence="7 8" key="2">
    <citation type="submission" date="2015-01" db="EMBL/GenBank/DDBJ databases">
        <authorList>
            <consortium name="NBRP consortium"/>
            <person name="Sawabe T."/>
            <person name="Meirelles P."/>
            <person name="Feng G."/>
            <person name="Sayaka M."/>
            <person name="Hattori M."/>
            <person name="Ohkuma M."/>
        </authorList>
    </citation>
    <scope>NUCLEOTIDE SEQUENCE [LARGE SCALE GENOMIC DNA]</scope>
    <source>
        <strain evidence="7 8">JCM19232</strain>
    </source>
</reference>
<feature type="transmembrane region" description="Helical" evidence="6">
    <location>
        <begin position="45"/>
        <end position="65"/>
    </location>
</feature>
<evidence type="ECO:0000256" key="4">
    <source>
        <dbReference type="ARBA" id="ARBA00022989"/>
    </source>
</evidence>
<organism evidence="7 8">
    <name type="scientific">Vibrio ishigakensis</name>
    <dbReference type="NCBI Taxonomy" id="1481914"/>
    <lineage>
        <taxon>Bacteria</taxon>
        <taxon>Pseudomonadati</taxon>
        <taxon>Pseudomonadota</taxon>
        <taxon>Gammaproteobacteria</taxon>
        <taxon>Vibrionales</taxon>
        <taxon>Vibrionaceae</taxon>
        <taxon>Vibrio</taxon>
    </lineage>
</organism>
<comment type="caution">
    <text evidence="7">The sequence shown here is derived from an EMBL/GenBank/DDBJ whole genome shotgun (WGS) entry which is preliminary data.</text>
</comment>
<dbReference type="GO" id="GO:0016020">
    <property type="term" value="C:membrane"/>
    <property type="evidence" value="ECO:0007669"/>
    <property type="project" value="UniProtKB-SubCell"/>
</dbReference>
<accession>A0A0B8P691</accession>
<comment type="subcellular location">
    <subcellularLocation>
        <location evidence="1">Membrane</location>
        <topology evidence="1">Multi-pass membrane protein</topology>
    </subcellularLocation>
</comment>
<dbReference type="Pfam" id="PF01594">
    <property type="entry name" value="AI-2E_transport"/>
    <property type="match status" value="1"/>
</dbReference>
<evidence type="ECO:0000313" key="7">
    <source>
        <dbReference type="EMBL" id="GAM61781.1"/>
    </source>
</evidence>
<name>A0A0B8P691_9VIBR</name>
<evidence type="ECO:0000256" key="5">
    <source>
        <dbReference type="ARBA" id="ARBA00023136"/>
    </source>
</evidence>